<evidence type="ECO:0000256" key="1">
    <source>
        <dbReference type="SAM" id="MobiDB-lite"/>
    </source>
</evidence>
<gene>
    <name evidence="2" type="ORF">BJ554DRAFT_3873</name>
</gene>
<reference evidence="2 3" key="1">
    <citation type="journal article" name="Sci. Rep.">
        <title>Genome-scale phylogenetic analyses confirm Olpidium as the closest living zoosporic fungus to the non-flagellated, terrestrial fungi.</title>
        <authorList>
            <person name="Chang Y."/>
            <person name="Rochon D."/>
            <person name="Sekimoto S."/>
            <person name="Wang Y."/>
            <person name="Chovatia M."/>
            <person name="Sandor L."/>
            <person name="Salamov A."/>
            <person name="Grigoriev I.V."/>
            <person name="Stajich J.E."/>
            <person name="Spatafora J.W."/>
        </authorList>
    </citation>
    <scope>NUCLEOTIDE SEQUENCE [LARGE SCALE GENOMIC DNA]</scope>
    <source>
        <strain evidence="2">S191</strain>
    </source>
</reference>
<sequence>MQKPWDWTRLHDGKIVCKGDHYVTEVVTRWWNIYDTYISHWVRVNFASVGGCSLPRAYRYRVAFSAVALGLPGELPRFSSPSTHPVPSSTVTRPSGLGNYRVDWNDDDTDVEPVTLPSSLTVADADSTST</sequence>
<accession>A0A8H8DFM4</accession>
<dbReference type="AlphaFoldDB" id="A0A8H8DFM4"/>
<keyword evidence="3" id="KW-1185">Reference proteome</keyword>
<feature type="compositionally biased region" description="Low complexity" evidence="1">
    <location>
        <begin position="79"/>
        <end position="95"/>
    </location>
</feature>
<dbReference type="Proteomes" id="UP000673691">
    <property type="component" value="Unassembled WGS sequence"/>
</dbReference>
<protein>
    <submittedName>
        <fullName evidence="2">Uncharacterized protein</fullName>
    </submittedName>
</protein>
<evidence type="ECO:0000313" key="3">
    <source>
        <dbReference type="Proteomes" id="UP000673691"/>
    </source>
</evidence>
<feature type="region of interest" description="Disordered" evidence="1">
    <location>
        <begin position="79"/>
        <end position="98"/>
    </location>
</feature>
<evidence type="ECO:0000313" key="2">
    <source>
        <dbReference type="EMBL" id="KAG5456396.1"/>
    </source>
</evidence>
<organism evidence="2 3">
    <name type="scientific">Olpidium bornovanus</name>
    <dbReference type="NCBI Taxonomy" id="278681"/>
    <lineage>
        <taxon>Eukaryota</taxon>
        <taxon>Fungi</taxon>
        <taxon>Fungi incertae sedis</taxon>
        <taxon>Olpidiomycota</taxon>
        <taxon>Olpidiomycotina</taxon>
        <taxon>Olpidiomycetes</taxon>
        <taxon>Olpidiales</taxon>
        <taxon>Olpidiaceae</taxon>
        <taxon>Olpidium</taxon>
    </lineage>
</organism>
<comment type="caution">
    <text evidence="2">The sequence shown here is derived from an EMBL/GenBank/DDBJ whole genome shotgun (WGS) entry which is preliminary data.</text>
</comment>
<name>A0A8H8DFM4_9FUNG</name>
<proteinExistence type="predicted"/>
<dbReference type="EMBL" id="JAEFCI010011811">
    <property type="protein sequence ID" value="KAG5456396.1"/>
    <property type="molecule type" value="Genomic_DNA"/>
</dbReference>